<comment type="caution">
    <text evidence="2">The sequence shown here is derived from an EMBL/GenBank/DDBJ whole genome shotgun (WGS) entry which is preliminary data.</text>
</comment>
<evidence type="ECO:0000313" key="2">
    <source>
        <dbReference type="EMBL" id="CAI7992406.1"/>
    </source>
</evidence>
<name>A0AA35VU42_GEOBA</name>
<dbReference type="CDD" id="cd06558">
    <property type="entry name" value="crotonase-like"/>
    <property type="match status" value="1"/>
</dbReference>
<dbReference type="SUPFAM" id="SSF52096">
    <property type="entry name" value="ClpP/crotonase"/>
    <property type="match status" value="1"/>
</dbReference>
<dbReference type="Proteomes" id="UP001174909">
    <property type="component" value="Unassembled WGS sequence"/>
</dbReference>
<comment type="similarity">
    <text evidence="1">Belongs to the enoyl-CoA hydratase/isomerase family.</text>
</comment>
<dbReference type="Pfam" id="PF00378">
    <property type="entry name" value="ECH_1"/>
    <property type="match status" value="1"/>
</dbReference>
<dbReference type="InterPro" id="IPR001753">
    <property type="entry name" value="Enoyl-CoA_hydra/iso"/>
</dbReference>
<sequence length="161" mass="17774">MAVVEYEVRGRVAYITLNRPDKLNAIDVEMRDMLWQRLHEVNDNPEIWMAVITGNGRAFSVGHDLVAMSGRSDALYDPEISTEDLYVYQSEIFKPIISAINGFCLAQGGGIALASDIRIASDQAQFGWPQAKRGIGSVSGPCMLAQLCLLTSRWSFCSRGT</sequence>
<dbReference type="PANTHER" id="PTHR43802">
    <property type="entry name" value="ENOYL-COA HYDRATASE"/>
    <property type="match status" value="1"/>
</dbReference>
<proteinExistence type="inferred from homology"/>
<protein>
    <submittedName>
        <fullName evidence="2">3-hydroxypropionyl-coenzyme A dehydratase</fullName>
    </submittedName>
</protein>
<dbReference type="PANTHER" id="PTHR43802:SF1">
    <property type="entry name" value="IP11341P-RELATED"/>
    <property type="match status" value="1"/>
</dbReference>
<evidence type="ECO:0000313" key="3">
    <source>
        <dbReference type="Proteomes" id="UP001174909"/>
    </source>
</evidence>
<organism evidence="2 3">
    <name type="scientific">Geodia barretti</name>
    <name type="common">Barrett's horny sponge</name>
    <dbReference type="NCBI Taxonomy" id="519541"/>
    <lineage>
        <taxon>Eukaryota</taxon>
        <taxon>Metazoa</taxon>
        <taxon>Porifera</taxon>
        <taxon>Demospongiae</taxon>
        <taxon>Heteroscleromorpha</taxon>
        <taxon>Tetractinellida</taxon>
        <taxon>Astrophorina</taxon>
        <taxon>Geodiidae</taxon>
        <taxon>Geodia</taxon>
    </lineage>
</organism>
<dbReference type="InterPro" id="IPR029045">
    <property type="entry name" value="ClpP/crotonase-like_dom_sf"/>
</dbReference>
<dbReference type="EMBL" id="CASHTH010000144">
    <property type="protein sequence ID" value="CAI7992406.1"/>
    <property type="molecule type" value="Genomic_DNA"/>
</dbReference>
<evidence type="ECO:0000256" key="1">
    <source>
        <dbReference type="ARBA" id="ARBA00005254"/>
    </source>
</evidence>
<gene>
    <name evidence="2" type="ORF">GBAR_LOCUS987</name>
</gene>
<dbReference type="Gene3D" id="3.90.226.10">
    <property type="entry name" value="2-enoyl-CoA Hydratase, Chain A, domain 1"/>
    <property type="match status" value="1"/>
</dbReference>
<accession>A0AA35VU42</accession>
<keyword evidence="3" id="KW-1185">Reference proteome</keyword>
<dbReference type="AlphaFoldDB" id="A0AA35VU42"/>
<reference evidence="2" key="1">
    <citation type="submission" date="2023-03" db="EMBL/GenBank/DDBJ databases">
        <authorList>
            <person name="Steffen K."/>
            <person name="Cardenas P."/>
        </authorList>
    </citation>
    <scope>NUCLEOTIDE SEQUENCE</scope>
</reference>